<dbReference type="InParanoid" id="A0A804L4F4"/>
<evidence type="ECO:0000313" key="2">
    <source>
        <dbReference type="EnsemblPlants" id="Ma11_p05210.1"/>
    </source>
</evidence>
<accession>A0A804L4F4</accession>
<name>A0A804L4F4_MUSAM</name>
<organism evidence="2 3">
    <name type="scientific">Musa acuminata subsp. malaccensis</name>
    <name type="common">Wild banana</name>
    <name type="synonym">Musa malaccensis</name>
    <dbReference type="NCBI Taxonomy" id="214687"/>
    <lineage>
        <taxon>Eukaryota</taxon>
        <taxon>Viridiplantae</taxon>
        <taxon>Streptophyta</taxon>
        <taxon>Embryophyta</taxon>
        <taxon>Tracheophyta</taxon>
        <taxon>Spermatophyta</taxon>
        <taxon>Magnoliopsida</taxon>
        <taxon>Liliopsida</taxon>
        <taxon>Zingiberales</taxon>
        <taxon>Musaceae</taxon>
        <taxon>Musa</taxon>
    </lineage>
</organism>
<reference evidence="1" key="1">
    <citation type="submission" date="2021-03" db="EMBL/GenBank/DDBJ databases">
        <authorList>
            <consortium name="Genoscope - CEA"/>
            <person name="William W."/>
        </authorList>
    </citation>
    <scope>NUCLEOTIDE SEQUENCE</scope>
    <source>
        <strain evidence="1">Doubled-haploid Pahang</strain>
    </source>
</reference>
<evidence type="ECO:0000313" key="3">
    <source>
        <dbReference type="Proteomes" id="UP000012960"/>
    </source>
</evidence>
<proteinExistence type="predicted"/>
<sequence>MGFGHDAIHCFLLAETKNVPTEETMLLWEKHWFWNKSIADEDVHVGNVDIGKSKV</sequence>
<keyword evidence="3" id="KW-1185">Reference proteome</keyword>
<dbReference type="EMBL" id="HG996475">
    <property type="protein sequence ID" value="CAG1863610.1"/>
    <property type="molecule type" value="Genomic_DNA"/>
</dbReference>
<gene>
    <name evidence="1" type="ORF">GSMUA_20180.1</name>
</gene>
<protein>
    <submittedName>
        <fullName evidence="1">(wild Malaysian banana) hypothetical protein</fullName>
    </submittedName>
</protein>
<dbReference type="EnsemblPlants" id="Ma11_t05210.1">
    <property type="protein sequence ID" value="Ma11_p05210.1"/>
    <property type="gene ID" value="Ma11_g05210"/>
</dbReference>
<reference evidence="2" key="2">
    <citation type="submission" date="2021-05" db="UniProtKB">
        <authorList>
            <consortium name="EnsemblPlants"/>
        </authorList>
    </citation>
    <scope>IDENTIFICATION</scope>
    <source>
        <strain evidence="2">subsp. malaccensis</strain>
    </source>
</reference>
<evidence type="ECO:0000313" key="1">
    <source>
        <dbReference type="EMBL" id="CAG1863610.1"/>
    </source>
</evidence>
<dbReference type="Gramene" id="Ma11_t05210.1">
    <property type="protein sequence ID" value="Ma11_p05210.1"/>
    <property type="gene ID" value="Ma11_g05210"/>
</dbReference>
<dbReference type="Proteomes" id="UP000012960">
    <property type="component" value="Unplaced"/>
</dbReference>
<dbReference type="AlphaFoldDB" id="A0A804L4F4"/>